<protein>
    <submittedName>
        <fullName evidence="1">Uncharacterized protein</fullName>
    </submittedName>
</protein>
<dbReference type="Proteomes" id="UP001160625">
    <property type="component" value="Unassembled WGS sequence"/>
</dbReference>
<reference evidence="1" key="1">
    <citation type="submission" date="2023-04" db="EMBL/GenBank/DDBJ databases">
        <title>Sphingomonas sp. MAHUQ-71 isolated from rice field.</title>
        <authorList>
            <person name="Huq M.A."/>
        </authorList>
    </citation>
    <scope>NUCLEOTIDE SEQUENCE</scope>
    <source>
        <strain evidence="1">MAHUQ-71</strain>
    </source>
</reference>
<accession>A0ABT6N207</accession>
<gene>
    <name evidence="1" type="ORF">QGN17_10735</name>
</gene>
<dbReference type="EMBL" id="JARYGZ010000001">
    <property type="protein sequence ID" value="MDH7639207.1"/>
    <property type="molecule type" value="Genomic_DNA"/>
</dbReference>
<name>A0ABT6N207_9SPHN</name>
<evidence type="ECO:0000313" key="1">
    <source>
        <dbReference type="EMBL" id="MDH7639207.1"/>
    </source>
</evidence>
<dbReference type="RefSeq" id="WP_281044469.1">
    <property type="nucleotide sequence ID" value="NZ_JARYGZ010000001.1"/>
</dbReference>
<comment type="caution">
    <text evidence="1">The sequence shown here is derived from an EMBL/GenBank/DDBJ whole genome shotgun (WGS) entry which is preliminary data.</text>
</comment>
<organism evidence="1 2">
    <name type="scientific">Sphingomonas oryzagri</name>
    <dbReference type="NCBI Taxonomy" id="3042314"/>
    <lineage>
        <taxon>Bacteria</taxon>
        <taxon>Pseudomonadati</taxon>
        <taxon>Pseudomonadota</taxon>
        <taxon>Alphaproteobacteria</taxon>
        <taxon>Sphingomonadales</taxon>
        <taxon>Sphingomonadaceae</taxon>
        <taxon>Sphingomonas</taxon>
    </lineage>
</organism>
<sequence length="75" mass="8268">MTEREKLADLEARQRKIADELEATRQAVRGRYVATLTRLPLENMAEKDLRTLVDQGLRVGGPAAIAALKALPSLP</sequence>
<evidence type="ECO:0000313" key="2">
    <source>
        <dbReference type="Proteomes" id="UP001160625"/>
    </source>
</evidence>
<keyword evidence="2" id="KW-1185">Reference proteome</keyword>
<proteinExistence type="predicted"/>